<dbReference type="InParanoid" id="A0A0U5ERQ5"/>
<proteinExistence type="predicted"/>
<keyword evidence="1" id="KW-0472">Membrane</keyword>
<accession>A0A0U5ERQ5</accession>
<gene>
    <name evidence="2" type="ORF">PNK_1234</name>
</gene>
<dbReference type="RefSeq" id="WP_059060967.1">
    <property type="nucleotide sequence ID" value="NZ_LN879502.1"/>
</dbReference>
<dbReference type="AlphaFoldDB" id="A0A0U5ERQ5"/>
<keyword evidence="1" id="KW-0812">Transmembrane</keyword>
<dbReference type="Proteomes" id="UP000069902">
    <property type="component" value="Chromosome cPNK"/>
</dbReference>
<evidence type="ECO:0000256" key="1">
    <source>
        <dbReference type="SAM" id="Phobius"/>
    </source>
</evidence>
<dbReference type="STRING" id="389348.PNK_1234"/>
<sequence length="202" mass="23034">MYKTIIMGIFIALMVGVIFLATNLKDAYKVLPGFTTPTMTIDPHASWRDFSPQSGGFKVLFPAVPQFAKEAVNIPNTDKKRRYEMYASETINGTVFMVSVITYPQDYDTVNKTQTVQSVVDELVASDPANHLLESRDAVFLGFPAVDFHMVNKEFDIEGKSFMNDKTVYVLTYVARNKDYNREDYDYFINSFHLNSQDSNKN</sequence>
<dbReference type="EMBL" id="LN879502">
    <property type="protein sequence ID" value="CUI16851.1"/>
    <property type="molecule type" value="Genomic_DNA"/>
</dbReference>
<feature type="transmembrane region" description="Helical" evidence="1">
    <location>
        <begin position="6"/>
        <end position="24"/>
    </location>
</feature>
<dbReference type="KEGG" id="pnl:PNK_1234"/>
<dbReference type="PATRIC" id="fig|389348.3.peg.1368"/>
<protein>
    <submittedName>
        <fullName evidence="2">Conserved putative membrane protein</fullName>
    </submittedName>
</protein>
<keyword evidence="1" id="KW-1133">Transmembrane helix</keyword>
<reference evidence="3" key="1">
    <citation type="submission" date="2015-09" db="EMBL/GenBank/DDBJ databases">
        <authorList>
            <person name="Bertelli C."/>
        </authorList>
    </citation>
    <scope>NUCLEOTIDE SEQUENCE [LARGE SCALE GENOMIC DNA]</scope>
    <source>
        <strain evidence="3">KNic</strain>
    </source>
</reference>
<name>A0A0U5ERQ5_9BACT</name>
<organism evidence="2 3">
    <name type="scientific">Candidatus Protochlamydia naegleriophila</name>
    <dbReference type="NCBI Taxonomy" id="389348"/>
    <lineage>
        <taxon>Bacteria</taxon>
        <taxon>Pseudomonadati</taxon>
        <taxon>Chlamydiota</taxon>
        <taxon>Chlamydiia</taxon>
        <taxon>Parachlamydiales</taxon>
        <taxon>Parachlamydiaceae</taxon>
        <taxon>Candidatus Protochlamydia</taxon>
    </lineage>
</organism>
<evidence type="ECO:0000313" key="3">
    <source>
        <dbReference type="Proteomes" id="UP000069902"/>
    </source>
</evidence>
<keyword evidence="3" id="KW-1185">Reference proteome</keyword>
<evidence type="ECO:0000313" key="2">
    <source>
        <dbReference type="EMBL" id="CUI16851.1"/>
    </source>
</evidence>